<evidence type="ECO:0000313" key="1">
    <source>
        <dbReference type="EMBL" id="MBB5074242.1"/>
    </source>
</evidence>
<reference evidence="1 2" key="1">
    <citation type="submission" date="2020-08" db="EMBL/GenBank/DDBJ databases">
        <title>Genomic Encyclopedia of Type Strains, Phase IV (KMG-IV): sequencing the most valuable type-strain genomes for metagenomic binning, comparative biology and taxonomic classification.</title>
        <authorList>
            <person name="Goeker M."/>
        </authorList>
    </citation>
    <scope>NUCLEOTIDE SEQUENCE [LARGE SCALE GENOMIC DNA]</scope>
    <source>
        <strain evidence="1 2">DSM 28538</strain>
    </source>
</reference>
<name>A0A840NY20_9HYPH</name>
<accession>A0A840NY20</accession>
<comment type="caution">
    <text evidence="1">The sequence shown here is derived from an EMBL/GenBank/DDBJ whole genome shotgun (WGS) entry which is preliminary data.</text>
</comment>
<gene>
    <name evidence="1" type="ORF">HNQ69_001379</name>
</gene>
<dbReference type="EMBL" id="JACHIM010000006">
    <property type="protein sequence ID" value="MBB5074242.1"/>
    <property type="molecule type" value="Genomic_DNA"/>
</dbReference>
<protein>
    <submittedName>
        <fullName evidence="1">Uncharacterized protein</fullName>
    </submittedName>
</protein>
<sequence length="207" mass="24376">MNHEKNFIGVSIVTTVSFFSSIAEIGNRSMKNAPSSSDSHKSAVESDYKSPFYKLWQYVTKNKPSIYNGSTNYPYNKKYSYRERVFTSYWYSPKGFLESNNYTKKSTSMDLQKQSLLDDDFSLCKQNNSDIEGRNIFSFTPYLYTVNQMLAYIKSGLERNRICARKGYPKRNNLTSRIYENTMWQHSEKPHRIGIYIDKIYPWVYCL</sequence>
<keyword evidence="2" id="KW-1185">Reference proteome</keyword>
<dbReference type="Proteomes" id="UP000561417">
    <property type="component" value="Unassembled WGS sequence"/>
</dbReference>
<dbReference type="RefSeq" id="WP_183229179.1">
    <property type="nucleotide sequence ID" value="NZ_JACHIM010000006.1"/>
</dbReference>
<organism evidence="1 2">
    <name type="scientific">Bartonella callosciuri</name>
    <dbReference type="NCBI Taxonomy" id="686223"/>
    <lineage>
        <taxon>Bacteria</taxon>
        <taxon>Pseudomonadati</taxon>
        <taxon>Pseudomonadota</taxon>
        <taxon>Alphaproteobacteria</taxon>
        <taxon>Hyphomicrobiales</taxon>
        <taxon>Bartonellaceae</taxon>
        <taxon>Bartonella</taxon>
    </lineage>
</organism>
<proteinExistence type="predicted"/>
<evidence type="ECO:0000313" key="2">
    <source>
        <dbReference type="Proteomes" id="UP000561417"/>
    </source>
</evidence>
<dbReference type="AlphaFoldDB" id="A0A840NY20"/>